<proteinExistence type="predicted"/>
<dbReference type="SUPFAM" id="SSF47203">
    <property type="entry name" value="Acyl-CoA dehydrogenase C-terminal domain-like"/>
    <property type="match status" value="1"/>
</dbReference>
<keyword evidence="2" id="KW-1185">Reference proteome</keyword>
<dbReference type="Proteomes" id="UP000028631">
    <property type="component" value="Unassembled WGS sequence"/>
</dbReference>
<comment type="caution">
    <text evidence="1">The sequence shown here is derived from an EMBL/GenBank/DDBJ whole genome shotgun (WGS) entry which is preliminary data.</text>
</comment>
<evidence type="ECO:0000313" key="2">
    <source>
        <dbReference type="Proteomes" id="UP000028631"/>
    </source>
</evidence>
<dbReference type="InterPro" id="IPR036250">
    <property type="entry name" value="AcylCo_DH-like_C"/>
</dbReference>
<dbReference type="EMBL" id="JPQU01000023">
    <property type="protein sequence ID" value="KFE56955.1"/>
    <property type="molecule type" value="Genomic_DNA"/>
</dbReference>
<dbReference type="AlphaFoldDB" id="A0A085VNE2"/>
<accession>A0A085VNE2</accession>
<name>A0A085VNE2_PSESX</name>
<dbReference type="SUPFAM" id="SSF56645">
    <property type="entry name" value="Acyl-CoA dehydrogenase NM domain-like"/>
    <property type="match status" value="1"/>
</dbReference>
<organism evidence="1 2">
    <name type="scientific">Pseudomonas syringae</name>
    <dbReference type="NCBI Taxonomy" id="317"/>
    <lineage>
        <taxon>Bacteria</taxon>
        <taxon>Pseudomonadati</taxon>
        <taxon>Pseudomonadota</taxon>
        <taxon>Gammaproteobacteria</taxon>
        <taxon>Pseudomonadales</taxon>
        <taxon>Pseudomonadaceae</taxon>
        <taxon>Pseudomonas</taxon>
    </lineage>
</organism>
<dbReference type="Gene3D" id="2.40.110.10">
    <property type="entry name" value="Butyryl-CoA Dehydrogenase, subunit A, domain 2"/>
    <property type="match status" value="1"/>
</dbReference>
<sequence>MSLALSEFLDWRKHGYADTRALGECLQALVDEGLDQLPMPASGQTLDRWRSLACVAGHDLGLCKLYEGHTDALAIMQELGFQGFSSVPAEPGSTWGVWAAEPPQARVRVSGSGSSVQLDGRKAWCSGAAVLSHSLVTAWNDDGQQQLVAVDLRQAGVTVTQDGWRAVGMGATGSFEVQFKAARGVAVGPPGAYIERAGFWQGGIGIAACWYGAARAIASRLLQHVIKQDEPHAQAHLGAVDTALHSALSVLHHAASCIDNAPEDNAEHTTEHSNITEQSNIELLARRSRAAIEFSAEQIITHVGHALGAGPYCKDAHFARLVADLPVFLRQSHAERDLAALGRLTAAQPITPSSRTWML</sequence>
<dbReference type="InterPro" id="IPR046373">
    <property type="entry name" value="Acyl-CoA_Oxase/DH_mid-dom_sf"/>
</dbReference>
<gene>
    <name evidence="1" type="ORF">IV01_07190</name>
</gene>
<dbReference type="InterPro" id="IPR009100">
    <property type="entry name" value="AcylCoA_DH/oxidase_NM_dom_sf"/>
</dbReference>
<protein>
    <submittedName>
        <fullName evidence="1">Acyl-CoA dehydrogenase</fullName>
    </submittedName>
</protein>
<dbReference type="Gene3D" id="1.20.140.10">
    <property type="entry name" value="Butyryl-CoA Dehydrogenase, subunit A, domain 3"/>
    <property type="match status" value="1"/>
</dbReference>
<dbReference type="OrthoDB" id="107064at2"/>
<dbReference type="GO" id="GO:0016627">
    <property type="term" value="F:oxidoreductase activity, acting on the CH-CH group of donors"/>
    <property type="evidence" value="ECO:0007669"/>
    <property type="project" value="InterPro"/>
</dbReference>
<dbReference type="PATRIC" id="fig|317.175.peg.1493"/>
<reference evidence="1 2" key="1">
    <citation type="submission" date="2014-07" db="EMBL/GenBank/DDBJ databases">
        <title>Draft Genome Sequences of Environmental Pseudomonas syringae strains.</title>
        <authorList>
            <person name="Baltrus D.A."/>
            <person name="Berge O."/>
            <person name="Morris C."/>
        </authorList>
    </citation>
    <scope>NUCLEOTIDE SEQUENCE [LARGE SCALE GENOMIC DNA]</scope>
    <source>
        <strain evidence="1 2">GAW0119</strain>
    </source>
</reference>
<evidence type="ECO:0000313" key="1">
    <source>
        <dbReference type="EMBL" id="KFE56955.1"/>
    </source>
</evidence>
<dbReference type="RefSeq" id="WP_032627250.1">
    <property type="nucleotide sequence ID" value="NZ_JPQU01000023.1"/>
</dbReference>